<evidence type="ECO:0000313" key="11">
    <source>
        <dbReference type="Proteomes" id="UP000053789"/>
    </source>
</evidence>
<dbReference type="InterPro" id="IPR003663">
    <property type="entry name" value="Sugar/inositol_transpt"/>
</dbReference>
<feature type="transmembrane region" description="Helical" evidence="8">
    <location>
        <begin position="272"/>
        <end position="294"/>
    </location>
</feature>
<protein>
    <recommendedName>
        <fullName evidence="9">Major facilitator superfamily (MFS) profile domain-containing protein</fullName>
    </recommendedName>
</protein>
<dbReference type="PANTHER" id="PTHR48022">
    <property type="entry name" value="PLASTIDIC GLUCOSE TRANSPORTER 4"/>
    <property type="match status" value="1"/>
</dbReference>
<dbReference type="HOGENOM" id="CLU_001265_30_3_1"/>
<dbReference type="InterPro" id="IPR005828">
    <property type="entry name" value="MFS_sugar_transport-like"/>
</dbReference>
<feature type="transmembrane region" description="Helical" evidence="8">
    <location>
        <begin position="363"/>
        <end position="390"/>
    </location>
</feature>
<keyword evidence="11" id="KW-1185">Reference proteome</keyword>
<dbReference type="Proteomes" id="UP000053789">
    <property type="component" value="Unassembled WGS sequence"/>
</dbReference>
<dbReference type="GeneID" id="27696615"/>
<evidence type="ECO:0000256" key="6">
    <source>
        <dbReference type="ARBA" id="ARBA00023136"/>
    </source>
</evidence>
<keyword evidence="6 8" id="KW-0472">Membrane</keyword>
<feature type="transmembrane region" description="Helical" evidence="8">
    <location>
        <begin position="449"/>
        <end position="468"/>
    </location>
</feature>
<feature type="domain" description="Major facilitator superfamily (MFS) profile" evidence="9">
    <location>
        <begin position="20"/>
        <end position="472"/>
    </location>
</feature>
<dbReference type="RefSeq" id="XP_016621772.1">
    <property type="nucleotide sequence ID" value="XM_016761434.1"/>
</dbReference>
<feature type="transmembrane region" description="Helical" evidence="8">
    <location>
        <begin position="90"/>
        <end position="110"/>
    </location>
</feature>
<evidence type="ECO:0000256" key="1">
    <source>
        <dbReference type="ARBA" id="ARBA00004141"/>
    </source>
</evidence>
<comment type="subcellular location">
    <subcellularLocation>
        <location evidence="1">Membrane</location>
        <topology evidence="1">Multi-pass membrane protein</topology>
    </subcellularLocation>
</comment>
<feature type="transmembrane region" description="Helical" evidence="8">
    <location>
        <begin position="306"/>
        <end position="331"/>
    </location>
</feature>
<dbReference type="GO" id="GO:0016020">
    <property type="term" value="C:membrane"/>
    <property type="evidence" value="ECO:0007669"/>
    <property type="project" value="UniProtKB-SubCell"/>
</dbReference>
<dbReference type="Pfam" id="PF00083">
    <property type="entry name" value="Sugar_tr"/>
    <property type="match status" value="1"/>
</dbReference>
<dbReference type="InterPro" id="IPR050360">
    <property type="entry name" value="MFS_Sugar_Transporters"/>
</dbReference>
<dbReference type="VEuPathDB" id="FungiDB:Z519_03687"/>
<keyword evidence="3 7" id="KW-0813">Transport</keyword>
<dbReference type="Gene3D" id="1.20.1250.20">
    <property type="entry name" value="MFS general substrate transporter like domains"/>
    <property type="match status" value="1"/>
</dbReference>
<dbReference type="PANTHER" id="PTHR48022:SF28">
    <property type="entry name" value="MAJOR FACILITATOR SUPERFAMILY (MFS) PROFILE DOMAIN-CONTAINING PROTEIN-RELATED"/>
    <property type="match status" value="1"/>
</dbReference>
<dbReference type="PROSITE" id="PS00216">
    <property type="entry name" value="SUGAR_TRANSPORT_1"/>
    <property type="match status" value="1"/>
</dbReference>
<dbReference type="PRINTS" id="PR00171">
    <property type="entry name" value="SUGRTRNSPORT"/>
</dbReference>
<organism evidence="10 11">
    <name type="scientific">Cladophialophora bantiana (strain ATCC 10958 / CBS 173.52 / CDC B-1940 / NIH 8579)</name>
    <name type="common">Xylohypha bantiana</name>
    <dbReference type="NCBI Taxonomy" id="1442370"/>
    <lineage>
        <taxon>Eukaryota</taxon>
        <taxon>Fungi</taxon>
        <taxon>Dikarya</taxon>
        <taxon>Ascomycota</taxon>
        <taxon>Pezizomycotina</taxon>
        <taxon>Eurotiomycetes</taxon>
        <taxon>Chaetothyriomycetidae</taxon>
        <taxon>Chaetothyriales</taxon>
        <taxon>Herpotrichiellaceae</taxon>
        <taxon>Cladophialophora</taxon>
    </lineage>
</organism>
<feature type="transmembrane region" description="Helical" evidence="8">
    <location>
        <begin position="149"/>
        <end position="167"/>
    </location>
</feature>
<evidence type="ECO:0000256" key="5">
    <source>
        <dbReference type="ARBA" id="ARBA00022989"/>
    </source>
</evidence>
<comment type="similarity">
    <text evidence="2 7">Belongs to the major facilitator superfamily. Sugar transporter (TC 2.A.1.1) family.</text>
</comment>
<proteinExistence type="inferred from homology"/>
<name>A0A0D2HNY1_CLAB1</name>
<reference evidence="10" key="1">
    <citation type="submission" date="2015-01" db="EMBL/GenBank/DDBJ databases">
        <title>The Genome Sequence of Cladophialophora bantiana CBS 173.52.</title>
        <authorList>
            <consortium name="The Broad Institute Genomics Platform"/>
            <person name="Cuomo C."/>
            <person name="de Hoog S."/>
            <person name="Gorbushina A."/>
            <person name="Stielow B."/>
            <person name="Teixiera M."/>
            <person name="Abouelleil A."/>
            <person name="Chapman S.B."/>
            <person name="Priest M."/>
            <person name="Young S.K."/>
            <person name="Wortman J."/>
            <person name="Nusbaum C."/>
            <person name="Birren B."/>
        </authorList>
    </citation>
    <scope>NUCLEOTIDE SEQUENCE [LARGE SCALE GENOMIC DNA]</scope>
    <source>
        <strain evidence="10">CBS 173.52</strain>
    </source>
</reference>
<feature type="transmembrane region" description="Helical" evidence="8">
    <location>
        <begin position="63"/>
        <end position="83"/>
    </location>
</feature>
<dbReference type="GO" id="GO:0005351">
    <property type="term" value="F:carbohydrate:proton symporter activity"/>
    <property type="evidence" value="ECO:0007669"/>
    <property type="project" value="TreeGrafter"/>
</dbReference>
<dbReference type="EMBL" id="KN846984">
    <property type="protein sequence ID" value="KIW95103.1"/>
    <property type="molecule type" value="Genomic_DNA"/>
</dbReference>
<dbReference type="InterPro" id="IPR020846">
    <property type="entry name" value="MFS_dom"/>
</dbReference>
<evidence type="ECO:0000256" key="2">
    <source>
        <dbReference type="ARBA" id="ARBA00010992"/>
    </source>
</evidence>
<dbReference type="NCBIfam" id="TIGR00879">
    <property type="entry name" value="SP"/>
    <property type="match status" value="1"/>
</dbReference>
<evidence type="ECO:0000256" key="4">
    <source>
        <dbReference type="ARBA" id="ARBA00022692"/>
    </source>
</evidence>
<dbReference type="OrthoDB" id="6612291at2759"/>
<dbReference type="InterPro" id="IPR005829">
    <property type="entry name" value="Sugar_transporter_CS"/>
</dbReference>
<evidence type="ECO:0000256" key="8">
    <source>
        <dbReference type="SAM" id="Phobius"/>
    </source>
</evidence>
<sequence>MANVRKPFLGLEGRSLSWAITLCAGSAFLLFGYDQGVLGSIISRSDFLGALGISPDDPDTLSTVVSIYDIGNMVGCLAAAIWGGRYGRRAAITFGCIITIIGAALQASSYSVAQIIVARIITGIGNGVNTAIVPTWVAETAKSEHRGKLIATQLTTAILGIVIAYWINYGFFHLHGQVVWRFPIAFQIVFVMFTLAGLPFLPESPRYLYFKDRVEEGNVVLSALKAQPIESSIVQAEAAEILTAIEMENSLGKASIKDIFLNRSGDQILKRLILVVVIQVLQEMTGTQIVVYYSSSIFITLGIENGLALILGGIVSIAFLLGSILGVILIDRIGRKKLLISGTVPMFVLYILYMVMVKNGGRAQLWVAFGATCAIMFAFGWSWLSTAWVYGPELVPVRYRHVGGALNAFSNWTFAFVTGKLTSNLKRAGAYTYPVKIAPIGIANLGWKFYIIFIVMTFIQLPVVWLFYPETKGLSLEEIDGLFVKDGEATEMLAEASEKRHQLEIKDTGYAHEEVSPSS</sequence>
<dbReference type="AlphaFoldDB" id="A0A0D2HNY1"/>
<keyword evidence="5 8" id="KW-1133">Transmembrane helix</keyword>
<evidence type="ECO:0000256" key="7">
    <source>
        <dbReference type="RuleBase" id="RU003346"/>
    </source>
</evidence>
<feature type="transmembrane region" description="Helical" evidence="8">
    <location>
        <begin position="116"/>
        <end position="137"/>
    </location>
</feature>
<accession>A0A0D2HNY1</accession>
<dbReference type="InterPro" id="IPR036259">
    <property type="entry name" value="MFS_trans_sf"/>
</dbReference>
<feature type="transmembrane region" description="Helical" evidence="8">
    <location>
        <begin position="179"/>
        <end position="201"/>
    </location>
</feature>
<keyword evidence="4 8" id="KW-0812">Transmembrane</keyword>
<evidence type="ECO:0000256" key="3">
    <source>
        <dbReference type="ARBA" id="ARBA00022448"/>
    </source>
</evidence>
<evidence type="ECO:0000313" key="10">
    <source>
        <dbReference type="EMBL" id="KIW95103.1"/>
    </source>
</evidence>
<dbReference type="PROSITE" id="PS50850">
    <property type="entry name" value="MFS"/>
    <property type="match status" value="1"/>
</dbReference>
<gene>
    <name evidence="10" type="ORF">Z519_03687</name>
</gene>
<dbReference type="SUPFAM" id="SSF103473">
    <property type="entry name" value="MFS general substrate transporter"/>
    <property type="match status" value="1"/>
</dbReference>
<evidence type="ECO:0000259" key="9">
    <source>
        <dbReference type="PROSITE" id="PS50850"/>
    </source>
</evidence>
<feature type="transmembrane region" description="Helical" evidence="8">
    <location>
        <begin position="338"/>
        <end position="357"/>
    </location>
</feature>